<dbReference type="PANTHER" id="PTHR34293">
    <property type="entry name" value="HTH-TYPE TRANSCRIPTIONAL REGULATOR TRMBL2"/>
    <property type="match status" value="1"/>
</dbReference>
<dbReference type="InterPro" id="IPR051797">
    <property type="entry name" value="TrmB-like"/>
</dbReference>
<dbReference type="PANTHER" id="PTHR34293:SF1">
    <property type="entry name" value="HTH-TYPE TRANSCRIPTIONAL REGULATOR TRMBL2"/>
    <property type="match status" value="1"/>
</dbReference>
<evidence type="ECO:0000259" key="1">
    <source>
        <dbReference type="SMART" id="SM00421"/>
    </source>
</evidence>
<evidence type="ECO:0000313" key="2">
    <source>
        <dbReference type="EMBL" id="GAA4782270.1"/>
    </source>
</evidence>
<dbReference type="SMART" id="SM00421">
    <property type="entry name" value="HTH_LUXR"/>
    <property type="match status" value="1"/>
</dbReference>
<proteinExistence type="predicted"/>
<dbReference type="InterPro" id="IPR036388">
    <property type="entry name" value="WH-like_DNA-bd_sf"/>
</dbReference>
<dbReference type="InterPro" id="IPR000792">
    <property type="entry name" value="Tscrpt_reg_LuxR_C"/>
</dbReference>
<feature type="domain" description="HTH luxR-type" evidence="1">
    <location>
        <begin position="180"/>
        <end position="237"/>
    </location>
</feature>
<dbReference type="SUPFAM" id="SSF46894">
    <property type="entry name" value="C-terminal effector domain of the bipartite response regulators"/>
    <property type="match status" value="1"/>
</dbReference>
<sequence length="246" mass="27848">MAQHQVRITSITTLFAGLDRMAAETSGGIVYFEDAAVANDMIARYMDTMRSHLYTAHPDARQSAQLKASIVRETRMLQRGIKMKTIYPDAARTRTAEREWARAASAHGAEVRTMVPNYVRMLVIDERCAIISDRDIGPAQPSSGYIITHPGMVRICTTFYRFLWDRAEPWMGERVRQISDTVTTGRGREILRKMEDGQTIDQMARVMGLSRGTINKEIKALYEATNTSSHFALGAWWGTTEERKLP</sequence>
<accession>A0ABP9AK09</accession>
<dbReference type="InterPro" id="IPR016032">
    <property type="entry name" value="Sig_transdc_resp-reg_C-effctor"/>
</dbReference>
<dbReference type="Gene3D" id="1.10.10.10">
    <property type="entry name" value="Winged helix-like DNA-binding domain superfamily/Winged helix DNA-binding domain"/>
    <property type="match status" value="1"/>
</dbReference>
<dbReference type="Proteomes" id="UP001501265">
    <property type="component" value="Unassembled WGS sequence"/>
</dbReference>
<reference evidence="3" key="1">
    <citation type="journal article" date="2019" name="Int. J. Syst. Evol. Microbiol.">
        <title>The Global Catalogue of Microorganisms (GCM) 10K type strain sequencing project: providing services to taxonomists for standard genome sequencing and annotation.</title>
        <authorList>
            <consortium name="The Broad Institute Genomics Platform"/>
            <consortium name="The Broad Institute Genome Sequencing Center for Infectious Disease"/>
            <person name="Wu L."/>
            <person name="Ma J."/>
        </authorList>
    </citation>
    <scope>NUCLEOTIDE SEQUENCE [LARGE SCALE GENOMIC DNA]</scope>
    <source>
        <strain evidence="3">JCM 18081</strain>
    </source>
</reference>
<keyword evidence="3" id="KW-1185">Reference proteome</keyword>
<comment type="caution">
    <text evidence="2">The sequence shown here is derived from an EMBL/GenBank/DDBJ whole genome shotgun (WGS) entry which is preliminary data.</text>
</comment>
<dbReference type="EMBL" id="BAABIG010000001">
    <property type="protein sequence ID" value="GAA4782270.1"/>
    <property type="molecule type" value="Genomic_DNA"/>
</dbReference>
<organism evidence="2 3">
    <name type="scientific">Streptomyces ziwulingensis</name>
    <dbReference type="NCBI Taxonomy" id="1045501"/>
    <lineage>
        <taxon>Bacteria</taxon>
        <taxon>Bacillati</taxon>
        <taxon>Actinomycetota</taxon>
        <taxon>Actinomycetes</taxon>
        <taxon>Kitasatosporales</taxon>
        <taxon>Streptomycetaceae</taxon>
        <taxon>Streptomyces</taxon>
    </lineage>
</organism>
<gene>
    <name evidence="2" type="ORF">GCM10023220_01050</name>
</gene>
<protein>
    <recommendedName>
        <fullName evidence="1">HTH luxR-type domain-containing protein</fullName>
    </recommendedName>
</protein>
<name>A0ABP9AK09_9ACTN</name>
<evidence type="ECO:0000313" key="3">
    <source>
        <dbReference type="Proteomes" id="UP001501265"/>
    </source>
</evidence>